<evidence type="ECO:0000313" key="1">
    <source>
        <dbReference type="EMBL" id="CDW39250.1"/>
    </source>
</evidence>
<reference evidence="1" key="1">
    <citation type="submission" date="2014-05" db="EMBL/GenBank/DDBJ databases">
        <authorList>
            <person name="Chronopoulou M."/>
        </authorList>
    </citation>
    <scope>NUCLEOTIDE SEQUENCE</scope>
    <source>
        <tissue evidence="1">Whole organism</tissue>
    </source>
</reference>
<accession>A0A0K2UMH1</accession>
<protein>
    <submittedName>
        <fullName evidence="1">Uncharacterized protein</fullName>
    </submittedName>
</protein>
<organism evidence="1">
    <name type="scientific">Lepeophtheirus salmonis</name>
    <name type="common">Salmon louse</name>
    <name type="synonym">Caligus salmonis</name>
    <dbReference type="NCBI Taxonomy" id="72036"/>
    <lineage>
        <taxon>Eukaryota</taxon>
        <taxon>Metazoa</taxon>
        <taxon>Ecdysozoa</taxon>
        <taxon>Arthropoda</taxon>
        <taxon>Crustacea</taxon>
        <taxon>Multicrustacea</taxon>
        <taxon>Hexanauplia</taxon>
        <taxon>Copepoda</taxon>
        <taxon>Siphonostomatoida</taxon>
        <taxon>Caligidae</taxon>
        <taxon>Lepeophtheirus</taxon>
    </lineage>
</organism>
<dbReference type="AlphaFoldDB" id="A0A0K2UMH1"/>
<proteinExistence type="predicted"/>
<dbReference type="EMBL" id="HACA01021889">
    <property type="protein sequence ID" value="CDW39250.1"/>
    <property type="molecule type" value="Transcribed_RNA"/>
</dbReference>
<sequence>MSRSLNTFGYLVIYPAIHSDSFYFKCILLVTSFTITMRFKTFLEIYMWLLDKSWTIRF</sequence>
<name>A0A0K2UMH1_LEPSM</name>